<dbReference type="EMBL" id="WJXW01000008">
    <property type="protein sequence ID" value="KAF9734126.1"/>
    <property type="molecule type" value="Genomic_DNA"/>
</dbReference>
<organism evidence="1 2">
    <name type="scientific">Paraphaeosphaeria minitans</name>
    <dbReference type="NCBI Taxonomy" id="565426"/>
    <lineage>
        <taxon>Eukaryota</taxon>
        <taxon>Fungi</taxon>
        <taxon>Dikarya</taxon>
        <taxon>Ascomycota</taxon>
        <taxon>Pezizomycotina</taxon>
        <taxon>Dothideomycetes</taxon>
        <taxon>Pleosporomycetidae</taxon>
        <taxon>Pleosporales</taxon>
        <taxon>Massarineae</taxon>
        <taxon>Didymosphaeriaceae</taxon>
        <taxon>Paraphaeosphaeria</taxon>
    </lineage>
</organism>
<keyword evidence="2" id="KW-1185">Reference proteome</keyword>
<dbReference type="Proteomes" id="UP000756921">
    <property type="component" value="Unassembled WGS sequence"/>
</dbReference>
<protein>
    <submittedName>
        <fullName evidence="1">Uncharacterized protein</fullName>
    </submittedName>
</protein>
<accession>A0A9P6KPU5</accession>
<evidence type="ECO:0000313" key="1">
    <source>
        <dbReference type="EMBL" id="KAF9734126.1"/>
    </source>
</evidence>
<name>A0A9P6KPU5_9PLEO</name>
<evidence type="ECO:0000313" key="2">
    <source>
        <dbReference type="Proteomes" id="UP000756921"/>
    </source>
</evidence>
<sequence>MRYLTKTMHKSFVRHLRVHYVSADEPTEEKEDLVDRLARAVTLGRGQFKYWRRHRDRLGISTIQEEPQAPAVIQRSEALHRHDTSKRSPVHQVSMRCLSKRQVKKLENPFFLALMRHITINLLMISLIPNPLPVTLLPPRIFPAKELTFLRHLKQPMAVKISNVLTASLFDPRDMAKLDHGERMFCKIYNHMSARIQSVKCLISFLGLVEIG</sequence>
<comment type="caution">
    <text evidence="1">The sequence shown here is derived from an EMBL/GenBank/DDBJ whole genome shotgun (WGS) entry which is preliminary data.</text>
</comment>
<dbReference type="AlphaFoldDB" id="A0A9P6KPU5"/>
<proteinExistence type="predicted"/>
<gene>
    <name evidence="1" type="ORF">PMIN01_08469</name>
</gene>
<reference evidence="1" key="1">
    <citation type="journal article" date="2020" name="Mol. Plant Microbe Interact.">
        <title>Genome Sequence of the Biocontrol Agent Coniothyrium minitans strain Conio (IMI 134523).</title>
        <authorList>
            <person name="Patel D."/>
            <person name="Shittu T.A."/>
            <person name="Baroncelli R."/>
            <person name="Muthumeenakshi S."/>
            <person name="Osborne T.H."/>
            <person name="Janganan T.K."/>
            <person name="Sreenivasaprasad S."/>
        </authorList>
    </citation>
    <scope>NUCLEOTIDE SEQUENCE</scope>
    <source>
        <strain evidence="1">Conio</strain>
    </source>
</reference>